<name>A0A1H9L9G0_9FLAO</name>
<dbReference type="PANTHER" id="PTHR46361:SF3">
    <property type="entry name" value="ELECTRON CARRIER_ PROTEIN DISULFIDE OXIDOREDUCTASE"/>
    <property type="match status" value="1"/>
</dbReference>
<organism evidence="3 4">
    <name type="scientific">Hyunsoonleella jejuensis</name>
    <dbReference type="NCBI Taxonomy" id="419940"/>
    <lineage>
        <taxon>Bacteria</taxon>
        <taxon>Pseudomonadati</taxon>
        <taxon>Bacteroidota</taxon>
        <taxon>Flavobacteriia</taxon>
        <taxon>Flavobacteriales</taxon>
        <taxon>Flavobacteriaceae</taxon>
    </lineage>
</organism>
<dbReference type="AlphaFoldDB" id="A0A1H9L9G0"/>
<proteinExistence type="predicted"/>
<dbReference type="STRING" id="419940.SAMN05421824_2981"/>
<dbReference type="Proteomes" id="UP000198999">
    <property type="component" value="Unassembled WGS sequence"/>
</dbReference>
<dbReference type="InterPro" id="IPR006869">
    <property type="entry name" value="DUF547"/>
</dbReference>
<keyword evidence="4" id="KW-1185">Reference proteome</keyword>
<evidence type="ECO:0000256" key="1">
    <source>
        <dbReference type="SAM" id="SignalP"/>
    </source>
</evidence>
<evidence type="ECO:0000313" key="3">
    <source>
        <dbReference type="EMBL" id="SER07653.1"/>
    </source>
</evidence>
<accession>A0A1H9L9G0</accession>
<reference evidence="3 4" key="1">
    <citation type="submission" date="2016-10" db="EMBL/GenBank/DDBJ databases">
        <authorList>
            <person name="de Groot N.N."/>
        </authorList>
    </citation>
    <scope>NUCLEOTIDE SEQUENCE [LARGE SCALE GENOMIC DNA]</scope>
    <source>
        <strain evidence="3 4">DSM 21035</strain>
    </source>
</reference>
<keyword evidence="1" id="KW-0732">Signal</keyword>
<dbReference type="PANTHER" id="PTHR46361">
    <property type="entry name" value="ELECTRON CARRIER/ PROTEIN DISULFIDE OXIDOREDUCTASE"/>
    <property type="match status" value="1"/>
</dbReference>
<sequence>MRVNRKLNYSKMKKIIISITILLVAISVQAQNLNSFFNEADAFFKANVSNGRVAYDNIHKDPSQLKEVLKIAQGISISKDDAKNYQAFWINAYNILVIKGLIDEYPTKSPLDHAGFFDKTTHNIGGKNITLNDIEHKLLRGQFNDARFHFVLVCGAVGCPPLINRAYLPNTLDAQLEAQTKKAINGDFIRVNEKKNRVEVSQIMEWYKGDFKMDGMDEIDFINKFRDEKLEGKWKLSYFPYNWTINKQ</sequence>
<feature type="domain" description="DUF547" evidence="2">
    <location>
        <begin position="83"/>
        <end position="182"/>
    </location>
</feature>
<dbReference type="Pfam" id="PF04784">
    <property type="entry name" value="DUF547"/>
    <property type="match status" value="1"/>
</dbReference>
<evidence type="ECO:0000313" key="4">
    <source>
        <dbReference type="Proteomes" id="UP000198999"/>
    </source>
</evidence>
<gene>
    <name evidence="3" type="ORF">SAMN05421824_2981</name>
</gene>
<feature type="chain" id="PRO_5011480552" description="DUF547 domain-containing protein" evidence="1">
    <location>
        <begin position="31"/>
        <end position="248"/>
    </location>
</feature>
<evidence type="ECO:0000259" key="2">
    <source>
        <dbReference type="Pfam" id="PF04784"/>
    </source>
</evidence>
<protein>
    <recommendedName>
        <fullName evidence="2">DUF547 domain-containing protein</fullName>
    </recommendedName>
</protein>
<feature type="signal peptide" evidence="1">
    <location>
        <begin position="1"/>
        <end position="30"/>
    </location>
</feature>
<dbReference type="EMBL" id="FOFN01000005">
    <property type="protein sequence ID" value="SER07653.1"/>
    <property type="molecule type" value="Genomic_DNA"/>
</dbReference>